<dbReference type="Pfam" id="PF02467">
    <property type="entry name" value="Whib"/>
    <property type="match status" value="1"/>
</dbReference>
<evidence type="ECO:0000313" key="3">
    <source>
        <dbReference type="Proteomes" id="UP000471293"/>
    </source>
</evidence>
<gene>
    <name evidence="2" type="ORF">G3I29_18980</name>
</gene>
<name>A0A6N9U1L8_STRHA</name>
<evidence type="ECO:0000313" key="2">
    <source>
        <dbReference type="EMBL" id="NEA17557.1"/>
    </source>
</evidence>
<reference evidence="2 3" key="1">
    <citation type="submission" date="2020-01" db="EMBL/GenBank/DDBJ databases">
        <title>Insect and environment-associated Actinomycetes.</title>
        <authorList>
            <person name="Currrie C."/>
            <person name="Chevrette M."/>
            <person name="Carlson C."/>
            <person name="Stubbendieck R."/>
            <person name="Wendt-Pienkowski E."/>
        </authorList>
    </citation>
    <scope>NUCLEOTIDE SEQUENCE [LARGE SCALE GENOMIC DNA]</scope>
    <source>
        <strain evidence="2 3">SID11342</strain>
    </source>
</reference>
<accession>A0A6N9U1L8</accession>
<comment type="caution">
    <text evidence="2">The sequence shown here is derived from an EMBL/GenBank/DDBJ whole genome shotgun (WGS) entry which is preliminary data.</text>
</comment>
<dbReference type="InterPro" id="IPR034768">
    <property type="entry name" value="4FE4S_WBL"/>
</dbReference>
<proteinExistence type="predicted"/>
<feature type="domain" description="4Fe-4S Wbl-type" evidence="1">
    <location>
        <begin position="23"/>
        <end position="67"/>
    </location>
</feature>
<dbReference type="AlphaFoldDB" id="A0A6N9U1L8"/>
<evidence type="ECO:0000259" key="1">
    <source>
        <dbReference type="PROSITE" id="PS51674"/>
    </source>
</evidence>
<dbReference type="EMBL" id="JAAGLQ010000401">
    <property type="protein sequence ID" value="NEA17557.1"/>
    <property type="molecule type" value="Genomic_DNA"/>
</dbReference>
<sequence length="67" mass="7325">MSSTQARHTRRAVLQAAVDAGARCHDADVDVDLFFRSDGEHQITWQVRRAEALRLCAGCPVRAACSA</sequence>
<organism evidence="2 3">
    <name type="scientific">Streptomyces halstedii</name>
    <dbReference type="NCBI Taxonomy" id="1944"/>
    <lineage>
        <taxon>Bacteria</taxon>
        <taxon>Bacillati</taxon>
        <taxon>Actinomycetota</taxon>
        <taxon>Actinomycetes</taxon>
        <taxon>Kitasatosporales</taxon>
        <taxon>Streptomycetaceae</taxon>
        <taxon>Streptomyces</taxon>
    </lineage>
</organism>
<dbReference type="Proteomes" id="UP000471293">
    <property type="component" value="Unassembled WGS sequence"/>
</dbReference>
<protein>
    <recommendedName>
        <fullName evidence="1">4Fe-4S Wbl-type domain-containing protein</fullName>
    </recommendedName>
</protein>
<dbReference type="PROSITE" id="PS51674">
    <property type="entry name" value="4FE4S_WBL"/>
    <property type="match status" value="1"/>
</dbReference>